<reference evidence="2" key="2">
    <citation type="submission" date="2015-01" db="EMBL/GenBank/DDBJ databases">
        <title>Evolutionary Origins and Diversification of the Mycorrhizal Mutualists.</title>
        <authorList>
            <consortium name="DOE Joint Genome Institute"/>
            <consortium name="Mycorrhizal Genomics Consortium"/>
            <person name="Kohler A."/>
            <person name="Kuo A."/>
            <person name="Nagy L.G."/>
            <person name="Floudas D."/>
            <person name="Copeland A."/>
            <person name="Barry K.W."/>
            <person name="Cichocki N."/>
            <person name="Veneault-Fourrey C."/>
            <person name="LaButti K."/>
            <person name="Lindquist E.A."/>
            <person name="Lipzen A."/>
            <person name="Lundell T."/>
            <person name="Morin E."/>
            <person name="Murat C."/>
            <person name="Riley R."/>
            <person name="Ohm R."/>
            <person name="Sun H."/>
            <person name="Tunlid A."/>
            <person name="Henrissat B."/>
            <person name="Grigoriev I.V."/>
            <person name="Hibbett D.S."/>
            <person name="Martin F."/>
        </authorList>
    </citation>
    <scope>NUCLEOTIDE SEQUENCE [LARGE SCALE GENOMIC DNA]</scope>
    <source>
        <strain evidence="2">Foug A</strain>
    </source>
</reference>
<accession>A0A0C3ACT9</accession>
<sequence>MVSFSHALLSLTLDADWTALSSGDIGTVPLAGGIALDAHALMAKRWQCLGSHGHRYWIIPNAISSAHPLLGRSNTPPRRFYLYLDAT</sequence>
<dbReference type="AlphaFoldDB" id="A0A0C3ACT9"/>
<keyword evidence="2" id="KW-1185">Reference proteome</keyword>
<proteinExistence type="predicted"/>
<evidence type="ECO:0000313" key="2">
    <source>
        <dbReference type="Proteomes" id="UP000053989"/>
    </source>
</evidence>
<reference evidence="1 2" key="1">
    <citation type="submission" date="2014-04" db="EMBL/GenBank/DDBJ databases">
        <authorList>
            <consortium name="DOE Joint Genome Institute"/>
            <person name="Kuo A."/>
            <person name="Kohler A."/>
            <person name="Nagy L.G."/>
            <person name="Floudas D."/>
            <person name="Copeland A."/>
            <person name="Barry K.W."/>
            <person name="Cichocki N."/>
            <person name="Veneault-Fourrey C."/>
            <person name="LaButti K."/>
            <person name="Lindquist E.A."/>
            <person name="Lipzen A."/>
            <person name="Lundell T."/>
            <person name="Morin E."/>
            <person name="Murat C."/>
            <person name="Sun H."/>
            <person name="Tunlid A."/>
            <person name="Henrissat B."/>
            <person name="Grigoriev I.V."/>
            <person name="Hibbett D.S."/>
            <person name="Martin F."/>
            <person name="Nordberg H.P."/>
            <person name="Cantor M.N."/>
            <person name="Hua S.X."/>
        </authorList>
    </citation>
    <scope>NUCLEOTIDE SEQUENCE [LARGE SCALE GENOMIC DNA]</scope>
    <source>
        <strain evidence="1 2">Foug A</strain>
    </source>
</reference>
<name>A0A0C3ACT9_9AGAM</name>
<gene>
    <name evidence="1" type="ORF">SCLCIDRAFT_791514</name>
</gene>
<dbReference type="Proteomes" id="UP000053989">
    <property type="component" value="Unassembled WGS sequence"/>
</dbReference>
<evidence type="ECO:0000313" key="1">
    <source>
        <dbReference type="EMBL" id="KIM62747.1"/>
    </source>
</evidence>
<organism evidence="1 2">
    <name type="scientific">Scleroderma citrinum Foug A</name>
    <dbReference type="NCBI Taxonomy" id="1036808"/>
    <lineage>
        <taxon>Eukaryota</taxon>
        <taxon>Fungi</taxon>
        <taxon>Dikarya</taxon>
        <taxon>Basidiomycota</taxon>
        <taxon>Agaricomycotina</taxon>
        <taxon>Agaricomycetes</taxon>
        <taxon>Agaricomycetidae</taxon>
        <taxon>Boletales</taxon>
        <taxon>Sclerodermatineae</taxon>
        <taxon>Sclerodermataceae</taxon>
        <taxon>Scleroderma</taxon>
    </lineage>
</organism>
<dbReference type="EMBL" id="KN822040">
    <property type="protein sequence ID" value="KIM62747.1"/>
    <property type="molecule type" value="Genomic_DNA"/>
</dbReference>
<dbReference type="HOGENOM" id="CLU_2484643_0_0_1"/>
<dbReference type="InParanoid" id="A0A0C3ACT9"/>
<protein>
    <submittedName>
        <fullName evidence="1">Uncharacterized protein</fullName>
    </submittedName>
</protein>